<gene>
    <name evidence="1" type="ORF">T03_7388</name>
</gene>
<proteinExistence type="predicted"/>
<organism evidence="1 2">
    <name type="scientific">Trichinella britovi</name>
    <name type="common">Parasitic roundworm</name>
    <dbReference type="NCBI Taxonomy" id="45882"/>
    <lineage>
        <taxon>Eukaryota</taxon>
        <taxon>Metazoa</taxon>
        <taxon>Ecdysozoa</taxon>
        <taxon>Nematoda</taxon>
        <taxon>Enoplea</taxon>
        <taxon>Dorylaimia</taxon>
        <taxon>Trichinellida</taxon>
        <taxon>Trichinellidae</taxon>
        <taxon>Trichinella</taxon>
    </lineage>
</organism>
<protein>
    <submittedName>
        <fullName evidence="1">Uncharacterized protein</fullName>
    </submittedName>
</protein>
<keyword evidence="2" id="KW-1185">Reference proteome</keyword>
<reference evidence="1 2" key="1">
    <citation type="submission" date="2015-01" db="EMBL/GenBank/DDBJ databases">
        <title>Evolution of Trichinella species and genotypes.</title>
        <authorList>
            <person name="Korhonen P.K."/>
            <person name="Edoardo P."/>
            <person name="Giuseppe L.R."/>
            <person name="Gasser R.B."/>
        </authorList>
    </citation>
    <scope>NUCLEOTIDE SEQUENCE [LARGE SCALE GENOMIC DNA]</scope>
    <source>
        <strain evidence="1">ISS120</strain>
    </source>
</reference>
<comment type="caution">
    <text evidence="1">The sequence shown here is derived from an EMBL/GenBank/DDBJ whole genome shotgun (WGS) entry which is preliminary data.</text>
</comment>
<dbReference type="AlphaFoldDB" id="A0A0V1C9S8"/>
<dbReference type="Proteomes" id="UP000054653">
    <property type="component" value="Unassembled WGS sequence"/>
</dbReference>
<name>A0A0V1C9S8_TRIBR</name>
<evidence type="ECO:0000313" key="2">
    <source>
        <dbReference type="Proteomes" id="UP000054653"/>
    </source>
</evidence>
<accession>A0A0V1C9S8</accession>
<dbReference type="EMBL" id="JYDI01000314">
    <property type="protein sequence ID" value="KRY46005.1"/>
    <property type="molecule type" value="Genomic_DNA"/>
</dbReference>
<sequence>MSFFRGWGDVDLKISAASLQCHQLLQCCRMVGKCALKSKHLNNLVAKRFMLSCENITESTYTQRSYVQFLVLQPPVKTLDPQLDRIALMYCQFNPINNVHQVVHVN</sequence>
<evidence type="ECO:0000313" key="1">
    <source>
        <dbReference type="EMBL" id="KRY46005.1"/>
    </source>
</evidence>